<feature type="transmembrane region" description="Helical" evidence="7">
    <location>
        <begin position="205"/>
        <end position="223"/>
    </location>
</feature>
<dbReference type="SUPFAM" id="SSF103473">
    <property type="entry name" value="MFS general substrate transporter"/>
    <property type="match status" value="1"/>
</dbReference>
<proteinExistence type="predicted"/>
<name>A0A2W5Q0V6_RHOSU</name>
<dbReference type="PANTHER" id="PTHR42718">
    <property type="entry name" value="MAJOR FACILITATOR SUPERFAMILY MULTIDRUG TRANSPORTER MFSC"/>
    <property type="match status" value="1"/>
</dbReference>
<organism evidence="9 10">
    <name type="scientific">Rhodovulum sulfidophilum</name>
    <name type="common">Rhodobacter sulfidophilus</name>
    <dbReference type="NCBI Taxonomy" id="35806"/>
    <lineage>
        <taxon>Bacteria</taxon>
        <taxon>Pseudomonadati</taxon>
        <taxon>Pseudomonadota</taxon>
        <taxon>Alphaproteobacteria</taxon>
        <taxon>Rhodobacterales</taxon>
        <taxon>Paracoccaceae</taxon>
        <taxon>Rhodovulum</taxon>
    </lineage>
</organism>
<evidence type="ECO:0000259" key="8">
    <source>
        <dbReference type="PROSITE" id="PS50850"/>
    </source>
</evidence>
<dbReference type="Proteomes" id="UP000249185">
    <property type="component" value="Unassembled WGS sequence"/>
</dbReference>
<keyword evidence="2" id="KW-0813">Transport</keyword>
<feature type="transmembrane region" description="Helical" evidence="7">
    <location>
        <begin position="408"/>
        <end position="426"/>
    </location>
</feature>
<dbReference type="PROSITE" id="PS50850">
    <property type="entry name" value="MFS"/>
    <property type="match status" value="1"/>
</dbReference>
<keyword evidence="5 7" id="KW-1133">Transmembrane helix</keyword>
<keyword evidence="6 7" id="KW-0472">Membrane</keyword>
<keyword evidence="4 7" id="KW-0812">Transmembrane</keyword>
<feature type="transmembrane region" description="Helical" evidence="7">
    <location>
        <begin position="31"/>
        <end position="50"/>
    </location>
</feature>
<evidence type="ECO:0000256" key="2">
    <source>
        <dbReference type="ARBA" id="ARBA00022448"/>
    </source>
</evidence>
<evidence type="ECO:0000256" key="1">
    <source>
        <dbReference type="ARBA" id="ARBA00004651"/>
    </source>
</evidence>
<comment type="caution">
    <text evidence="9">The sequence shown here is derived from an EMBL/GenBank/DDBJ whole genome shotgun (WGS) entry which is preliminary data.</text>
</comment>
<sequence>MENLDATVITPAVPVMAESFGVAPVDLSSGISAYMLTLGVFIPVSGWMAERFGARRVFALAIIVFTLASALCGLAPSLPLFIAARIAQGIGGAMMVPVGRLVVLRETPKERLVAAIAVLTWPALVAPVLGPPLGGLLVDQGDWRWIFWLNLPLGAIALVAALRLTPAGGAATARRFDWPGFLLTGAAVFCLMLVAEVLARPDLGLALAGGALVAGLALLALGVRHLRRAESPMLRLSALRVPTFAVTIWGGSLFRMGVSAVPFLLPVMFQIGFGYDSFSAGMLLMAVFAGNLGMKPFTTRVMRRFGFRPVLLVNGVLNVAMIAACAAVGPSMPFWLVCLILFLGGMTRSMQFTALNSIAFSDIPQREMPDANTLFSTVFQLAMGMGVALGAVAWRLGEALGASADPATPFRIAFLLVAAVSAIGLLDSVKLARDAGDSVARAKA</sequence>
<gene>
    <name evidence="9" type="ORF">DI556_06865</name>
</gene>
<dbReference type="AlphaFoldDB" id="A0A2W5Q0V6"/>
<dbReference type="Gene3D" id="1.20.1250.20">
    <property type="entry name" value="MFS general substrate transporter like domains"/>
    <property type="match status" value="1"/>
</dbReference>
<feature type="transmembrane region" description="Helical" evidence="7">
    <location>
        <begin position="82"/>
        <end position="103"/>
    </location>
</feature>
<dbReference type="GO" id="GO:0005886">
    <property type="term" value="C:plasma membrane"/>
    <property type="evidence" value="ECO:0007669"/>
    <property type="project" value="UniProtKB-SubCell"/>
</dbReference>
<dbReference type="InterPro" id="IPR036259">
    <property type="entry name" value="MFS_trans_sf"/>
</dbReference>
<feature type="transmembrane region" description="Helical" evidence="7">
    <location>
        <begin position="145"/>
        <end position="164"/>
    </location>
</feature>
<protein>
    <submittedName>
        <fullName evidence="9">MFS transporter</fullName>
    </submittedName>
</protein>
<evidence type="ECO:0000256" key="6">
    <source>
        <dbReference type="ARBA" id="ARBA00023136"/>
    </source>
</evidence>
<dbReference type="InterPro" id="IPR020846">
    <property type="entry name" value="MFS_dom"/>
</dbReference>
<evidence type="ECO:0000256" key="3">
    <source>
        <dbReference type="ARBA" id="ARBA00022475"/>
    </source>
</evidence>
<feature type="transmembrane region" description="Helical" evidence="7">
    <location>
        <begin position="176"/>
        <end position="199"/>
    </location>
</feature>
<feature type="transmembrane region" description="Helical" evidence="7">
    <location>
        <begin position="57"/>
        <end position="76"/>
    </location>
</feature>
<accession>A0A2W5Q0V6</accession>
<reference evidence="9 10" key="1">
    <citation type="submission" date="2017-08" db="EMBL/GenBank/DDBJ databases">
        <title>Infants hospitalized years apart are colonized by the same room-sourced microbial strains.</title>
        <authorList>
            <person name="Brooks B."/>
            <person name="Olm M.R."/>
            <person name="Firek B.A."/>
            <person name="Baker R."/>
            <person name="Thomas B.C."/>
            <person name="Morowitz M.J."/>
            <person name="Banfield J.F."/>
        </authorList>
    </citation>
    <scope>NUCLEOTIDE SEQUENCE [LARGE SCALE GENOMIC DNA]</scope>
    <source>
        <strain evidence="9">S2_005_002_R2_34</strain>
    </source>
</reference>
<comment type="subcellular location">
    <subcellularLocation>
        <location evidence="1">Cell membrane</location>
        <topology evidence="1">Multi-pass membrane protein</topology>
    </subcellularLocation>
</comment>
<feature type="transmembrane region" description="Helical" evidence="7">
    <location>
        <begin position="373"/>
        <end position="396"/>
    </location>
</feature>
<dbReference type="Gene3D" id="1.20.1720.10">
    <property type="entry name" value="Multidrug resistance protein D"/>
    <property type="match status" value="1"/>
</dbReference>
<evidence type="ECO:0000313" key="9">
    <source>
        <dbReference type="EMBL" id="PZQ50867.1"/>
    </source>
</evidence>
<evidence type="ECO:0000256" key="5">
    <source>
        <dbReference type="ARBA" id="ARBA00022989"/>
    </source>
</evidence>
<feature type="transmembrane region" description="Helical" evidence="7">
    <location>
        <begin position="334"/>
        <end position="361"/>
    </location>
</feature>
<dbReference type="Pfam" id="PF07690">
    <property type="entry name" value="MFS_1"/>
    <property type="match status" value="1"/>
</dbReference>
<feature type="domain" description="Major facilitator superfamily (MFS) profile" evidence="8">
    <location>
        <begin position="1"/>
        <end position="436"/>
    </location>
</feature>
<feature type="transmembrane region" description="Helical" evidence="7">
    <location>
        <begin position="277"/>
        <end position="294"/>
    </location>
</feature>
<dbReference type="PANTHER" id="PTHR42718:SF46">
    <property type="entry name" value="BLR6921 PROTEIN"/>
    <property type="match status" value="1"/>
</dbReference>
<feature type="transmembrane region" description="Helical" evidence="7">
    <location>
        <begin position="306"/>
        <end position="328"/>
    </location>
</feature>
<feature type="transmembrane region" description="Helical" evidence="7">
    <location>
        <begin position="112"/>
        <end position="133"/>
    </location>
</feature>
<dbReference type="EMBL" id="QFPW01000003">
    <property type="protein sequence ID" value="PZQ50867.1"/>
    <property type="molecule type" value="Genomic_DNA"/>
</dbReference>
<feature type="transmembrane region" description="Helical" evidence="7">
    <location>
        <begin position="244"/>
        <end position="265"/>
    </location>
</feature>
<evidence type="ECO:0000256" key="4">
    <source>
        <dbReference type="ARBA" id="ARBA00022692"/>
    </source>
</evidence>
<evidence type="ECO:0000256" key="7">
    <source>
        <dbReference type="SAM" id="Phobius"/>
    </source>
</evidence>
<keyword evidence="3" id="KW-1003">Cell membrane</keyword>
<evidence type="ECO:0000313" key="10">
    <source>
        <dbReference type="Proteomes" id="UP000249185"/>
    </source>
</evidence>
<dbReference type="GO" id="GO:0022857">
    <property type="term" value="F:transmembrane transporter activity"/>
    <property type="evidence" value="ECO:0007669"/>
    <property type="project" value="InterPro"/>
</dbReference>
<dbReference type="InterPro" id="IPR011701">
    <property type="entry name" value="MFS"/>
</dbReference>